<proteinExistence type="predicted"/>
<dbReference type="Pfam" id="PF03597">
    <property type="entry name" value="FixS"/>
    <property type="match status" value="1"/>
</dbReference>
<evidence type="ECO:0000313" key="1">
    <source>
        <dbReference type="EMBL" id="TWU02448.1"/>
    </source>
</evidence>
<gene>
    <name evidence="1" type="ORF">Pla52n_34980</name>
</gene>
<keyword evidence="2" id="KW-1185">Reference proteome</keyword>
<organism evidence="1 2">
    <name type="scientific">Stieleria varia</name>
    <dbReference type="NCBI Taxonomy" id="2528005"/>
    <lineage>
        <taxon>Bacteria</taxon>
        <taxon>Pseudomonadati</taxon>
        <taxon>Planctomycetota</taxon>
        <taxon>Planctomycetia</taxon>
        <taxon>Pirellulales</taxon>
        <taxon>Pirellulaceae</taxon>
        <taxon>Stieleria</taxon>
    </lineage>
</organism>
<name>A0A5C6ASE1_9BACT</name>
<evidence type="ECO:0000313" key="2">
    <source>
        <dbReference type="Proteomes" id="UP000320176"/>
    </source>
</evidence>
<dbReference type="PANTHER" id="PTHR41532">
    <property type="entry name" value="FIXS PROTEIN"/>
    <property type="match status" value="1"/>
</dbReference>
<comment type="caution">
    <text evidence="1">The sequence shown here is derived from an EMBL/GenBank/DDBJ whole genome shotgun (WGS) entry which is preliminary data.</text>
</comment>
<dbReference type="RefSeq" id="WP_146520778.1">
    <property type="nucleotide sequence ID" value="NZ_CP151726.1"/>
</dbReference>
<dbReference type="EMBL" id="SJPN01000004">
    <property type="protein sequence ID" value="TWU02448.1"/>
    <property type="molecule type" value="Genomic_DNA"/>
</dbReference>
<dbReference type="Proteomes" id="UP000320176">
    <property type="component" value="Unassembled WGS sequence"/>
</dbReference>
<reference evidence="1 2" key="1">
    <citation type="submission" date="2019-02" db="EMBL/GenBank/DDBJ databases">
        <title>Deep-cultivation of Planctomycetes and their phenomic and genomic characterization uncovers novel biology.</title>
        <authorList>
            <person name="Wiegand S."/>
            <person name="Jogler M."/>
            <person name="Boedeker C."/>
            <person name="Pinto D."/>
            <person name="Vollmers J."/>
            <person name="Rivas-Marin E."/>
            <person name="Kohn T."/>
            <person name="Peeters S.H."/>
            <person name="Heuer A."/>
            <person name="Rast P."/>
            <person name="Oberbeckmann S."/>
            <person name="Bunk B."/>
            <person name="Jeske O."/>
            <person name="Meyerdierks A."/>
            <person name="Storesund J.E."/>
            <person name="Kallscheuer N."/>
            <person name="Luecker S."/>
            <person name="Lage O.M."/>
            <person name="Pohl T."/>
            <person name="Merkel B.J."/>
            <person name="Hornburger P."/>
            <person name="Mueller R.-W."/>
            <person name="Bruemmer F."/>
            <person name="Labrenz M."/>
            <person name="Spormann A.M."/>
            <person name="Op Den Camp H."/>
            <person name="Overmann J."/>
            <person name="Amann R."/>
            <person name="Jetten M.S.M."/>
            <person name="Mascher T."/>
            <person name="Medema M.H."/>
            <person name="Devos D.P."/>
            <person name="Kaster A.-K."/>
            <person name="Ovreas L."/>
            <person name="Rohde M."/>
            <person name="Galperin M.Y."/>
            <person name="Jogler C."/>
        </authorList>
    </citation>
    <scope>NUCLEOTIDE SEQUENCE [LARGE SCALE GENOMIC DNA]</scope>
    <source>
        <strain evidence="1 2">Pla52n</strain>
    </source>
</reference>
<dbReference type="PANTHER" id="PTHR41532:SF1">
    <property type="entry name" value="FIXS PROTEIN"/>
    <property type="match status" value="1"/>
</dbReference>
<dbReference type="AlphaFoldDB" id="A0A5C6ASE1"/>
<dbReference type="OrthoDB" id="9802763at2"/>
<accession>A0A5C6ASE1</accession>
<dbReference type="NCBIfam" id="TIGR00847">
    <property type="entry name" value="ccoS"/>
    <property type="match status" value="1"/>
</dbReference>
<protein>
    <submittedName>
        <fullName evidence="1">Cytochrome oxidase maturation protein cbb3-type</fullName>
    </submittedName>
</protein>
<sequence length="62" mass="6669">MSVLYIALPIALLLGSAGLMACLYCIRDGQYDDMDTPSIRMLIDDRDEIDDAGDSASADIAN</sequence>
<dbReference type="InterPro" id="IPR004714">
    <property type="entry name" value="Cyt_oxidase_maturation_cbb3"/>
</dbReference>